<organism evidence="1 2">
    <name type="scientific">Paenibacillus amylolyticus</name>
    <dbReference type="NCBI Taxonomy" id="1451"/>
    <lineage>
        <taxon>Bacteria</taxon>
        <taxon>Bacillati</taxon>
        <taxon>Bacillota</taxon>
        <taxon>Bacilli</taxon>
        <taxon>Bacillales</taxon>
        <taxon>Paenibacillaceae</taxon>
        <taxon>Paenibacillus</taxon>
    </lineage>
</organism>
<name>A0AAP5H939_PAEAM</name>
<evidence type="ECO:0000313" key="2">
    <source>
        <dbReference type="Proteomes" id="UP001254832"/>
    </source>
</evidence>
<reference evidence="1" key="1">
    <citation type="submission" date="2023-07" db="EMBL/GenBank/DDBJ databases">
        <title>Sorghum-associated microbial communities from plants grown in Nebraska, USA.</title>
        <authorList>
            <person name="Schachtman D."/>
        </authorList>
    </citation>
    <scope>NUCLEOTIDE SEQUENCE</scope>
    <source>
        <strain evidence="1">BE80</strain>
    </source>
</reference>
<protein>
    <submittedName>
        <fullName evidence="1">Transposase-like protein</fullName>
    </submittedName>
</protein>
<sequence>MRKNLDICNLSGQIGINPERLNEWMRQMRTLSSKTEASEAKRASSPYRSVAPPFLSLASITNQPKLKRGRRMILNKPFLTTEMQHTYRISKKC</sequence>
<dbReference type="Proteomes" id="UP001254832">
    <property type="component" value="Unassembled WGS sequence"/>
</dbReference>
<comment type="caution">
    <text evidence="1">The sequence shown here is derived from an EMBL/GenBank/DDBJ whole genome shotgun (WGS) entry which is preliminary data.</text>
</comment>
<proteinExistence type="predicted"/>
<dbReference type="EMBL" id="JAVDTR010000022">
    <property type="protein sequence ID" value="MDR6727033.1"/>
    <property type="molecule type" value="Genomic_DNA"/>
</dbReference>
<accession>A0AAP5H939</accession>
<dbReference type="AlphaFoldDB" id="A0AAP5H939"/>
<gene>
    <name evidence="1" type="ORF">J2W91_005558</name>
</gene>
<evidence type="ECO:0000313" key="1">
    <source>
        <dbReference type="EMBL" id="MDR6727033.1"/>
    </source>
</evidence>